<accession>A0A9W7YCZ2</accession>
<dbReference type="AlphaFoldDB" id="A0A9W7YCZ2"/>
<gene>
    <name evidence="3" type="ORF">LPJ61_002989</name>
</gene>
<feature type="domain" description="WLM" evidence="2">
    <location>
        <begin position="1"/>
        <end position="177"/>
    </location>
</feature>
<feature type="region of interest" description="Disordered" evidence="1">
    <location>
        <begin position="214"/>
        <end position="288"/>
    </location>
</feature>
<keyword evidence="4" id="KW-1185">Reference proteome</keyword>
<dbReference type="PANTHER" id="PTHR46622:SF1">
    <property type="entry name" value="DNA-DEPENDENT METALLOPROTEASE WSS1"/>
    <property type="match status" value="1"/>
</dbReference>
<reference evidence="3" key="1">
    <citation type="submission" date="2022-07" db="EMBL/GenBank/DDBJ databases">
        <title>Phylogenomic reconstructions and comparative analyses of Kickxellomycotina fungi.</title>
        <authorList>
            <person name="Reynolds N.K."/>
            <person name="Stajich J.E."/>
            <person name="Barry K."/>
            <person name="Grigoriev I.V."/>
            <person name="Crous P."/>
            <person name="Smith M.E."/>
        </authorList>
    </citation>
    <scope>NUCLEOTIDE SEQUENCE</scope>
    <source>
        <strain evidence="3">BCRC 34381</strain>
    </source>
</reference>
<evidence type="ECO:0000256" key="1">
    <source>
        <dbReference type="SAM" id="MobiDB-lite"/>
    </source>
</evidence>
<feature type="compositionally biased region" description="Polar residues" evidence="1">
    <location>
        <begin position="270"/>
        <end position="288"/>
    </location>
</feature>
<dbReference type="GO" id="GO:0008237">
    <property type="term" value="F:metallopeptidase activity"/>
    <property type="evidence" value="ECO:0007669"/>
    <property type="project" value="TreeGrafter"/>
</dbReference>
<dbReference type="Pfam" id="PF08325">
    <property type="entry name" value="WLM"/>
    <property type="match status" value="1"/>
</dbReference>
<proteinExistence type="predicted"/>
<dbReference type="Proteomes" id="UP001143981">
    <property type="component" value="Unassembled WGS sequence"/>
</dbReference>
<name>A0A9W7YCZ2_9FUNG</name>
<dbReference type="PROSITE" id="PS51397">
    <property type="entry name" value="WLM"/>
    <property type="match status" value="1"/>
</dbReference>
<organism evidence="3 4">
    <name type="scientific">Coemansia biformis</name>
    <dbReference type="NCBI Taxonomy" id="1286918"/>
    <lineage>
        <taxon>Eukaryota</taxon>
        <taxon>Fungi</taxon>
        <taxon>Fungi incertae sedis</taxon>
        <taxon>Zoopagomycota</taxon>
        <taxon>Kickxellomycotina</taxon>
        <taxon>Kickxellomycetes</taxon>
        <taxon>Kickxellales</taxon>
        <taxon>Kickxellaceae</taxon>
        <taxon>Coemansia</taxon>
    </lineage>
</organism>
<dbReference type="InterPro" id="IPR053000">
    <property type="entry name" value="WSS1-like_metalloprotease"/>
</dbReference>
<dbReference type="GO" id="GO:0006281">
    <property type="term" value="P:DNA repair"/>
    <property type="evidence" value="ECO:0007669"/>
    <property type="project" value="TreeGrafter"/>
</dbReference>
<dbReference type="GO" id="GO:0005634">
    <property type="term" value="C:nucleus"/>
    <property type="evidence" value="ECO:0007669"/>
    <property type="project" value="TreeGrafter"/>
</dbReference>
<evidence type="ECO:0000259" key="2">
    <source>
        <dbReference type="PROSITE" id="PS51397"/>
    </source>
</evidence>
<dbReference type="OrthoDB" id="261960at2759"/>
<comment type="caution">
    <text evidence="3">The sequence shown here is derived from an EMBL/GenBank/DDBJ whole genome shotgun (WGS) entry which is preliminary data.</text>
</comment>
<evidence type="ECO:0000313" key="4">
    <source>
        <dbReference type="Proteomes" id="UP001143981"/>
    </source>
</evidence>
<sequence length="288" mass="31271">MTTANDLVGAIHALKRRPDPDSALRLLQRIGAQVLPIMRQRGWRVKVLREFYPRTPNLLGLNVNQGAEIRLRLRCPHNDAQFLPYGDLLGTMLHELVHIVRAPHDATFYRLLDTLKAEAEALMARGYTGDGFFSGGQRLGAGCSHNVPRHQQRDKAVLAIEERRRQASLAGPPRTLAGPAGWLALQAHRTPGQMAAMALERRLSDERWCGQTMAGAAAATQPDSDDDVVPAAIADSTGNTGPIVISDSDSEAGDLHRDAACVIDDDSDSGDLQQPSASRVSSPAFSHR</sequence>
<dbReference type="InterPro" id="IPR013536">
    <property type="entry name" value="WLM_dom"/>
</dbReference>
<dbReference type="PANTHER" id="PTHR46622">
    <property type="entry name" value="DNA-DEPENDENT METALLOPROTEASE WSS1"/>
    <property type="match status" value="1"/>
</dbReference>
<protein>
    <recommendedName>
        <fullName evidence="2">WLM domain-containing protein</fullName>
    </recommendedName>
</protein>
<evidence type="ECO:0000313" key="3">
    <source>
        <dbReference type="EMBL" id="KAJ1730473.1"/>
    </source>
</evidence>
<dbReference type="EMBL" id="JANBOI010000450">
    <property type="protein sequence ID" value="KAJ1730473.1"/>
    <property type="molecule type" value="Genomic_DNA"/>
</dbReference>